<name>A0ACC0VT04_9STRA</name>
<comment type="caution">
    <text evidence="1">The sequence shown here is derived from an EMBL/GenBank/DDBJ whole genome shotgun (WGS) entry which is preliminary data.</text>
</comment>
<evidence type="ECO:0000313" key="2">
    <source>
        <dbReference type="Proteomes" id="UP001163321"/>
    </source>
</evidence>
<accession>A0ACC0VT04</accession>
<organism evidence="1 2">
    <name type="scientific">Peronosclerospora sorghi</name>
    <dbReference type="NCBI Taxonomy" id="230839"/>
    <lineage>
        <taxon>Eukaryota</taxon>
        <taxon>Sar</taxon>
        <taxon>Stramenopiles</taxon>
        <taxon>Oomycota</taxon>
        <taxon>Peronosporomycetes</taxon>
        <taxon>Peronosporales</taxon>
        <taxon>Peronosporaceae</taxon>
        <taxon>Peronosclerospora</taxon>
    </lineage>
</organism>
<gene>
    <name evidence="1" type="ORF">PsorP6_015000</name>
</gene>
<evidence type="ECO:0000313" key="1">
    <source>
        <dbReference type="EMBL" id="KAI9909624.1"/>
    </source>
</evidence>
<protein>
    <submittedName>
        <fullName evidence="1">Uncharacterized protein</fullName>
    </submittedName>
</protein>
<sequence>MEMPSTRFLTVDLPELNLFSITRWNKRKLGATSDSSSPVPKNDTTNLLPFELSEDGHAAVKRRIPKPPKLLFKMVDLKTIISRFIHKTLHDEIE</sequence>
<dbReference type="Proteomes" id="UP001163321">
    <property type="component" value="Chromosome 7"/>
</dbReference>
<dbReference type="EMBL" id="CM047586">
    <property type="protein sequence ID" value="KAI9909624.1"/>
    <property type="molecule type" value="Genomic_DNA"/>
</dbReference>
<reference evidence="1 2" key="1">
    <citation type="journal article" date="2022" name="bioRxiv">
        <title>The genome of the oomycete Peronosclerospora sorghi, a cosmopolitan pathogen of maize and sorghum, is inflated with dispersed pseudogenes.</title>
        <authorList>
            <person name="Fletcher K."/>
            <person name="Martin F."/>
            <person name="Isakeit T."/>
            <person name="Cavanaugh K."/>
            <person name="Magill C."/>
            <person name="Michelmore R."/>
        </authorList>
    </citation>
    <scope>NUCLEOTIDE SEQUENCE [LARGE SCALE GENOMIC DNA]</scope>
    <source>
        <strain evidence="1">P6</strain>
    </source>
</reference>
<keyword evidence="2" id="KW-1185">Reference proteome</keyword>
<proteinExistence type="predicted"/>